<reference evidence="2" key="1">
    <citation type="submission" date="2016-08" db="EMBL/GenBank/DDBJ databases">
        <authorList>
            <person name="Merda D."/>
            <person name="Briand M."/>
            <person name="Taghouti G."/>
            <person name="Carrere S."/>
            <person name="Gouzy J."/>
            <person name="Portier P."/>
            <person name="Jacques M.-A."/>
            <person name="Fischer-Le Saux M."/>
        </authorList>
    </citation>
    <scope>NUCLEOTIDE SEQUENCE [LARGE SCALE GENOMIC DNA]</scope>
    <source>
        <strain evidence="2">CFBP4643</strain>
    </source>
</reference>
<organism evidence="1 2">
    <name type="scientific">Xanthomonas pisi</name>
    <dbReference type="NCBI Taxonomy" id="56457"/>
    <lineage>
        <taxon>Bacteria</taxon>
        <taxon>Pseudomonadati</taxon>
        <taxon>Pseudomonadota</taxon>
        <taxon>Gammaproteobacteria</taxon>
        <taxon>Lysobacterales</taxon>
        <taxon>Lysobacteraceae</taxon>
        <taxon>Xanthomonas</taxon>
    </lineage>
</organism>
<protein>
    <submittedName>
        <fullName evidence="1">Uncharacterized protein</fullName>
    </submittedName>
</protein>
<dbReference type="AlphaFoldDB" id="A0A2S7D039"/>
<dbReference type="Proteomes" id="UP000238191">
    <property type="component" value="Unassembled WGS sequence"/>
</dbReference>
<proteinExistence type="predicted"/>
<keyword evidence="2" id="KW-1185">Reference proteome</keyword>
<dbReference type="EMBL" id="MDEI01000015">
    <property type="protein sequence ID" value="PPU67206.1"/>
    <property type="molecule type" value="Genomic_DNA"/>
</dbReference>
<dbReference type="OrthoDB" id="9944424at2"/>
<name>A0A2S7D039_9XANT</name>
<comment type="caution">
    <text evidence="1">The sequence shown here is derived from an EMBL/GenBank/DDBJ whole genome shotgun (WGS) entry which is preliminary data.</text>
</comment>
<gene>
    <name evidence="1" type="ORF">XpiCFBP4643_16500</name>
</gene>
<accession>A0A2S7D039</accession>
<sequence length="140" mass="14628">MPLPTVKAPSVRAVVVRPLPLVTAGGTDTNLGGAAQRVACQPLLGNAERKQPSIDGACCWIVASQDDMASARPAAVMAGLCVAAPALATLPMMQATSTDCDPNFFISVPYEGGVTDLPRTARPAMRHPEVMSWKAKSTIR</sequence>
<evidence type="ECO:0000313" key="1">
    <source>
        <dbReference type="EMBL" id="PPU67206.1"/>
    </source>
</evidence>
<evidence type="ECO:0000313" key="2">
    <source>
        <dbReference type="Proteomes" id="UP000238191"/>
    </source>
</evidence>